<dbReference type="Gene3D" id="3.30.420.140">
    <property type="entry name" value="YqgF/RNase H-like domain"/>
    <property type="match status" value="1"/>
</dbReference>
<dbReference type="SUPFAM" id="SSF158832">
    <property type="entry name" value="Tex N-terminal region-like"/>
    <property type="match status" value="1"/>
</dbReference>
<dbReference type="GO" id="GO:0031491">
    <property type="term" value="F:nucleosome binding"/>
    <property type="evidence" value="ECO:0007669"/>
    <property type="project" value="TreeGrafter"/>
</dbReference>
<comment type="subcellular location">
    <subcellularLocation>
        <location evidence="1">Nucleus</location>
    </subcellularLocation>
</comment>
<dbReference type="InterPro" id="IPR055179">
    <property type="entry name" value="Tex-like_central_region"/>
</dbReference>
<reference evidence="10 11" key="1">
    <citation type="journal article" date="2017" name="Gigascience">
        <title>Draft genome of the honey bee ectoparasitic mite, Tropilaelaps mercedesae, is shaped by the parasitic life history.</title>
        <authorList>
            <person name="Dong X."/>
            <person name="Armstrong S.D."/>
            <person name="Xia D."/>
            <person name="Makepeace B.L."/>
            <person name="Darby A.C."/>
            <person name="Kadowaki T."/>
        </authorList>
    </citation>
    <scope>NUCLEOTIDE SEQUENCE [LARGE SCALE GENOMIC DNA]</scope>
    <source>
        <strain evidence="10">Wuxi-XJTLU</strain>
    </source>
</reference>
<dbReference type="GO" id="GO:0140673">
    <property type="term" value="P:transcription elongation-coupled chromatin remodeling"/>
    <property type="evidence" value="ECO:0007669"/>
    <property type="project" value="InterPro"/>
</dbReference>
<keyword evidence="11" id="KW-1185">Reference proteome</keyword>
<comment type="caution">
    <text evidence="10">The sequence shown here is derived from an EMBL/GenBank/DDBJ whole genome shotgun (WGS) entry which is preliminary data.</text>
</comment>
<dbReference type="Pfam" id="PF14635">
    <property type="entry name" value="HHH_7"/>
    <property type="match status" value="1"/>
</dbReference>
<dbReference type="Gene3D" id="1.10.3500.10">
    <property type="entry name" value="Tex N-terminal region-like"/>
    <property type="match status" value="1"/>
</dbReference>
<name>A0A1V9X2Y4_9ACAR</name>
<keyword evidence="10" id="KW-0251">Elongation factor</keyword>
<evidence type="ECO:0000259" key="7">
    <source>
        <dbReference type="Pfam" id="PF14635"/>
    </source>
</evidence>
<dbReference type="Gene3D" id="1.10.150.850">
    <property type="entry name" value="Spt6, helix-hairpin-helix domain"/>
    <property type="match status" value="1"/>
</dbReference>
<evidence type="ECO:0000259" key="9">
    <source>
        <dbReference type="Pfam" id="PF22706"/>
    </source>
</evidence>
<evidence type="ECO:0000259" key="8">
    <source>
        <dbReference type="Pfam" id="PF14639"/>
    </source>
</evidence>
<organism evidence="10 11">
    <name type="scientific">Tropilaelaps mercedesae</name>
    <dbReference type="NCBI Taxonomy" id="418985"/>
    <lineage>
        <taxon>Eukaryota</taxon>
        <taxon>Metazoa</taxon>
        <taxon>Ecdysozoa</taxon>
        <taxon>Arthropoda</taxon>
        <taxon>Chelicerata</taxon>
        <taxon>Arachnida</taxon>
        <taxon>Acari</taxon>
        <taxon>Parasitiformes</taxon>
        <taxon>Mesostigmata</taxon>
        <taxon>Gamasina</taxon>
        <taxon>Dermanyssoidea</taxon>
        <taxon>Laelapidae</taxon>
        <taxon>Tropilaelaps</taxon>
    </lineage>
</organism>
<dbReference type="EMBL" id="MNPL01027579">
    <property type="protein sequence ID" value="OQR67751.1"/>
    <property type="molecule type" value="Genomic_DNA"/>
</dbReference>
<dbReference type="Gene3D" id="3.30.505.10">
    <property type="entry name" value="SH2 domain"/>
    <property type="match status" value="2"/>
</dbReference>
<dbReference type="InterPro" id="IPR036860">
    <property type="entry name" value="SH2_dom_sf"/>
</dbReference>
<comment type="similarity">
    <text evidence="2">Belongs to the SPT6 family.</text>
</comment>
<gene>
    <name evidence="10" type="ORF">BIW11_02140</name>
</gene>
<dbReference type="InterPro" id="IPR042066">
    <property type="entry name" value="Spt6_death-like"/>
</dbReference>
<dbReference type="Gene3D" id="1.10.10.650">
    <property type="entry name" value="RuvA domain 2-like"/>
    <property type="match status" value="1"/>
</dbReference>
<dbReference type="Pfam" id="PF14633">
    <property type="entry name" value="SH2_2"/>
    <property type="match status" value="1"/>
</dbReference>
<accession>A0A1V9X2Y4</accession>
<dbReference type="OrthoDB" id="343921at2759"/>
<dbReference type="Pfam" id="PF14639">
    <property type="entry name" value="YqgF"/>
    <property type="match status" value="1"/>
</dbReference>
<evidence type="ECO:0000259" key="6">
    <source>
        <dbReference type="Pfam" id="PF14633"/>
    </source>
</evidence>
<dbReference type="InterPro" id="IPR012337">
    <property type="entry name" value="RNaseH-like_sf"/>
</dbReference>
<evidence type="ECO:0000313" key="11">
    <source>
        <dbReference type="Proteomes" id="UP000192247"/>
    </source>
</evidence>
<dbReference type="GO" id="GO:0008023">
    <property type="term" value="C:transcription elongation factor complex"/>
    <property type="evidence" value="ECO:0007669"/>
    <property type="project" value="TreeGrafter"/>
</dbReference>
<protein>
    <submittedName>
        <fullName evidence="10">Transcription elongation factor SPT6-like</fullName>
    </submittedName>
</protein>
<dbReference type="GO" id="GO:0034728">
    <property type="term" value="P:nucleosome organization"/>
    <property type="evidence" value="ECO:0007669"/>
    <property type="project" value="TreeGrafter"/>
</dbReference>
<dbReference type="InterPro" id="IPR035420">
    <property type="entry name" value="Spt6_SH2"/>
</dbReference>
<dbReference type="STRING" id="418985.A0A1V9X2Y4"/>
<dbReference type="Proteomes" id="UP000192247">
    <property type="component" value="Unassembled WGS sequence"/>
</dbReference>
<dbReference type="InterPro" id="IPR028231">
    <property type="entry name" value="Spt6_YqgF"/>
</dbReference>
<evidence type="ECO:0000256" key="4">
    <source>
        <dbReference type="ARBA" id="ARBA00023242"/>
    </source>
</evidence>
<dbReference type="Pfam" id="PF22706">
    <property type="entry name" value="Tex_central_region"/>
    <property type="match status" value="1"/>
</dbReference>
<keyword evidence="10" id="KW-0648">Protein biosynthesis</keyword>
<evidence type="ECO:0000313" key="10">
    <source>
        <dbReference type="EMBL" id="OQR67751.1"/>
    </source>
</evidence>
<dbReference type="PANTHER" id="PTHR10145">
    <property type="entry name" value="TRANSCRIPTION ELONGATION FACTOR SPT6"/>
    <property type="match status" value="1"/>
</dbReference>
<evidence type="ECO:0000256" key="1">
    <source>
        <dbReference type="ARBA" id="ARBA00004123"/>
    </source>
</evidence>
<dbReference type="GO" id="GO:0042393">
    <property type="term" value="F:histone binding"/>
    <property type="evidence" value="ECO:0007669"/>
    <property type="project" value="TreeGrafter"/>
</dbReference>
<feature type="domain" description="Tex-like central region" evidence="9">
    <location>
        <begin position="599"/>
        <end position="772"/>
    </location>
</feature>
<dbReference type="InterPro" id="IPR037027">
    <property type="entry name" value="YqgF/RNaseH-like_dom_sf"/>
</dbReference>
<dbReference type="InterPro" id="IPR023323">
    <property type="entry name" value="Tex-like_dom_sf"/>
</dbReference>
<feature type="domain" description="Spt6 SH2" evidence="6">
    <location>
        <begin position="1370"/>
        <end position="1536"/>
    </location>
</feature>
<dbReference type="InterPro" id="IPR017072">
    <property type="entry name" value="TF_Spt6"/>
</dbReference>
<dbReference type="InParanoid" id="A0A1V9X2Y4"/>
<keyword evidence="4" id="KW-0539">Nucleus</keyword>
<dbReference type="InterPro" id="IPR010994">
    <property type="entry name" value="RuvA_2-like"/>
</dbReference>
<proteinExistence type="inferred from homology"/>
<feature type="compositionally biased region" description="Polar residues" evidence="5">
    <location>
        <begin position="204"/>
        <end position="214"/>
    </location>
</feature>
<evidence type="ECO:0000256" key="3">
    <source>
        <dbReference type="ARBA" id="ARBA00023163"/>
    </source>
</evidence>
<feature type="region of interest" description="Disordered" evidence="5">
    <location>
        <begin position="172"/>
        <end position="216"/>
    </location>
</feature>
<dbReference type="SUPFAM" id="SSF53098">
    <property type="entry name" value="Ribonuclease H-like"/>
    <property type="match status" value="1"/>
</dbReference>
<dbReference type="SUPFAM" id="SSF47781">
    <property type="entry name" value="RuvA domain 2-like"/>
    <property type="match status" value="1"/>
</dbReference>
<feature type="domain" description="Transcription elongation factor Spt6 YqgF" evidence="8">
    <location>
        <begin position="804"/>
        <end position="957"/>
    </location>
</feature>
<dbReference type="InterPro" id="IPR032706">
    <property type="entry name" value="Spt6_HHH"/>
</dbReference>
<dbReference type="PANTHER" id="PTHR10145:SF6">
    <property type="entry name" value="TRANSCRIPTION ELONGATION FACTOR SPT6"/>
    <property type="match status" value="1"/>
</dbReference>
<dbReference type="GO" id="GO:0003746">
    <property type="term" value="F:translation elongation factor activity"/>
    <property type="evidence" value="ECO:0007669"/>
    <property type="project" value="UniProtKB-KW"/>
</dbReference>
<keyword evidence="3" id="KW-0804">Transcription</keyword>
<dbReference type="InterPro" id="IPR023319">
    <property type="entry name" value="Tex-like_HTH_dom_sf"/>
</dbReference>
<feature type="domain" description="Transcription elongation factor Spt6 helix-hairpin-helix motif" evidence="7">
    <location>
        <begin position="962"/>
        <end position="1063"/>
    </location>
</feature>
<feature type="region of interest" description="Disordered" evidence="5">
    <location>
        <begin position="1"/>
        <end position="36"/>
    </location>
</feature>
<sequence length="1544" mass="176780">MSGRGCPETLRDDQNLSGDEDAPTLFGPTSSSANGAELFSYKGKDESLARMTSSLANLAAIATSLGPISRSFCDDVEGTKKNENHKPGSSGVVIEKRRHQDDRYELIGQRLVVQPKRKKEVDLAVIPDADQNQRTGNRTARSDQFEQAGVYGVNQQGGAEAAFQNPANYLQRYEESESSGEDELSSHETESEDNSEMSSICDENASTASPSAHVQKNKVREGCLNKCNVLEELAAWSIGEVERFDEPLALQRLGNITAIVPFPELDYNSEAPRLIKPHFHDFPHDELSLSDREVALKDEPERYQLRPVPVLSADDEELKAEAEWIFHHCFNTRTISMQTLLHVQVPPLLMVEGLEPLDMMYPLHQPLGGRRSPSRVQDIFAALKCIRQQQLDIPFIRKYRQELIGVLCDYDLWLIYRWDERWCRLNHAKRSMERVLRETQSYLPTLAEFNYSGRLRKVQEADFQRLREVQTPEELRDIYQHFVLYYSHEVPGLALAFELLVRNAEDLLRQQDRPDLSLPLAQLTSVDPSGACSFSVDEAAYAYVTSPSESRFTKIGDCARLRKTALYGLAHWFGLTAEQFGENLREDTQRHKVVRCPVAPLEEAALYVNDTLKTPEEALRAARYIVAREIAHDPIVRRVVRKAFFEQAVLNARPSVEGRDKLSEQDDVYPLAYLVDKPVQSLKADEYLKMKNAEDDGLLEITIRIDNALVTKETSYIMGAYRVYGSEENSLADILWKKEREDALSWAFYGILYPAFERELKCRLLREARDHVLLTCANKLHEYLTISPYVPSPKCRDSNSQPIESKILGIAYGTDEDEVSYGVLINSMGRPIDVLQFNYFGCKPGSLFAVEEVMAAQETEKLRQLLRDEEPHCVVIGANDRMAPRVKAAMERLIRDVKYPHEQPHIEVFLLDDQLAKIYSETSWSDVELLKSCLQVKEAASLARRMQDPLCEFAQLCGRDAEITTLKYHPLQRYVPKHELEQVVVAEFVNRVNNVGLDINRCCTDFRTLRMLQFVSGFGQRKALRLVQSYAANSSPLTQRSDLISKLKLGPKEYLNSAAFFRIVPESLPVELRGRVSLLDNSRIHPEMYWCVIKLARRILNDETRDPNEAVKELAERHSRHLNMTPLIESMENYGLGKKYSTLCDISNELKISFHDKRYPYIEPDRVKLFYEIIRETPHTFYEGKLVTFEVVGKKMGPKRKYTLREVSTMSANFGGETHLYECPICFEDGFESLLSVEQHLLGTECPGPVLGVEVCLTNGAYGFILIKYLTDQGDPRPYEWFQLGRTGRGRILRINFEELSVELTCRQFDIDDQAKLLKPEKDDYFGYLEQQKDRVLRRQDEEAKWASRYETNQPDFLELDRSCIILERDEVGEVLKTKRQGDVVCWPSPKGKRFLNMTWKVHDDIFQTVEAEITSCTSRSIVCEISGEEFRGVGDAISRHIYPMAAYARQILEHKYFKDFAGEEKSLAEVWLKARTRRSCGDGLKVFCLSAFKQYPGKFLFAYDDSGHIVNDVITVTPGGFYYRHRVFLSLSSVLQCRFSRLV</sequence>
<evidence type="ECO:0000256" key="2">
    <source>
        <dbReference type="ARBA" id="ARBA00009253"/>
    </source>
</evidence>
<dbReference type="Gene3D" id="1.10.10.2740">
    <property type="entry name" value="Spt6, Death-like domain"/>
    <property type="match status" value="1"/>
</dbReference>
<evidence type="ECO:0000256" key="5">
    <source>
        <dbReference type="SAM" id="MobiDB-lite"/>
    </source>
</evidence>